<dbReference type="InterPro" id="IPR009061">
    <property type="entry name" value="DNA-bd_dom_put_sf"/>
</dbReference>
<dbReference type="GO" id="GO:0003700">
    <property type="term" value="F:DNA-binding transcription factor activity"/>
    <property type="evidence" value="ECO:0007669"/>
    <property type="project" value="InterPro"/>
</dbReference>
<dbReference type="Pfam" id="PF13411">
    <property type="entry name" value="MerR_1"/>
    <property type="match status" value="1"/>
</dbReference>
<dbReference type="SUPFAM" id="SSF46955">
    <property type="entry name" value="Putative DNA-binding domain"/>
    <property type="match status" value="1"/>
</dbReference>
<evidence type="ECO:0000313" key="3">
    <source>
        <dbReference type="EMBL" id="NEZ66432.1"/>
    </source>
</evidence>
<dbReference type="AlphaFoldDB" id="A0A6M0SFN5"/>
<dbReference type="PROSITE" id="PS50937">
    <property type="entry name" value="HTH_MERR_2"/>
    <property type="match status" value="1"/>
</dbReference>
<accession>A0A6M0SFN5</accession>
<dbReference type="SMART" id="SM00422">
    <property type="entry name" value="HTH_MERR"/>
    <property type="match status" value="1"/>
</dbReference>
<dbReference type="Proteomes" id="UP000473574">
    <property type="component" value="Unassembled WGS sequence"/>
</dbReference>
<proteinExistence type="predicted"/>
<dbReference type="PRINTS" id="PR00040">
    <property type="entry name" value="HTHMERR"/>
</dbReference>
<dbReference type="CDD" id="cd01109">
    <property type="entry name" value="HTH_YyaN"/>
    <property type="match status" value="1"/>
</dbReference>
<comment type="caution">
    <text evidence="3">The sequence shown here is derived from an EMBL/GenBank/DDBJ whole genome shotgun (WGS) entry which is preliminary data.</text>
</comment>
<dbReference type="PANTHER" id="PTHR30204">
    <property type="entry name" value="REDOX-CYCLING DRUG-SENSING TRANSCRIPTIONAL ACTIVATOR SOXR"/>
    <property type="match status" value="1"/>
</dbReference>
<reference evidence="3 4" key="1">
    <citation type="journal article" date="2020" name="Microb. Ecol.">
        <title>Ecogenomics of the Marine Benthic Filamentous Cyanobacterium Adonisia.</title>
        <authorList>
            <person name="Walter J.M."/>
            <person name="Coutinho F.H."/>
            <person name="Leomil L."/>
            <person name="Hargreaves P.I."/>
            <person name="Campeao M.E."/>
            <person name="Vieira V.V."/>
            <person name="Silva B.S."/>
            <person name="Fistarol G.O."/>
            <person name="Salomon P.S."/>
            <person name="Sawabe T."/>
            <person name="Mino S."/>
            <person name="Hosokawa M."/>
            <person name="Miyashita H."/>
            <person name="Maruyama F."/>
            <person name="van Verk M.C."/>
            <person name="Dutilh B.E."/>
            <person name="Thompson C.C."/>
            <person name="Thompson F.L."/>
        </authorList>
    </citation>
    <scope>NUCLEOTIDE SEQUENCE [LARGE SCALE GENOMIC DNA]</scope>
    <source>
        <strain evidence="3 4">CCMR0082</strain>
    </source>
</reference>
<evidence type="ECO:0000256" key="1">
    <source>
        <dbReference type="ARBA" id="ARBA00023125"/>
    </source>
</evidence>
<dbReference type="InterPro" id="IPR047057">
    <property type="entry name" value="MerR_fam"/>
</dbReference>
<protein>
    <submittedName>
        <fullName evidence="3">MerR family transcriptional regulator</fullName>
    </submittedName>
</protein>
<dbReference type="PANTHER" id="PTHR30204:SF98">
    <property type="entry name" value="HTH-TYPE TRANSCRIPTIONAL REGULATOR ADHR"/>
    <property type="match status" value="1"/>
</dbReference>
<dbReference type="GO" id="GO:0003677">
    <property type="term" value="F:DNA binding"/>
    <property type="evidence" value="ECO:0007669"/>
    <property type="project" value="UniProtKB-KW"/>
</dbReference>
<evidence type="ECO:0000259" key="2">
    <source>
        <dbReference type="PROSITE" id="PS50937"/>
    </source>
</evidence>
<gene>
    <name evidence="3" type="ORF">D0962_27350</name>
</gene>
<organism evidence="3 4">
    <name type="scientific">Adonisia turfae CCMR0082</name>
    <dbReference type="NCBI Taxonomy" id="2304604"/>
    <lineage>
        <taxon>Bacteria</taxon>
        <taxon>Bacillati</taxon>
        <taxon>Cyanobacteriota</taxon>
        <taxon>Adonisia</taxon>
        <taxon>Adonisia turfae</taxon>
    </lineage>
</organism>
<sequence>MTTELTIRQAAKATGLSIHTLRYYEKVGLLAPIYRASNGHRRYSAEDIAWLEFLVRLRETGMPIKKVIAFADLVRQHPNEVSERRVLLEEHRNQVKQHLEELTHHLQVINLKIEHYQQLEATGENDHNCIFWKHHLEKSLDSKLNK</sequence>
<dbReference type="Gene3D" id="1.10.1660.10">
    <property type="match status" value="1"/>
</dbReference>
<dbReference type="RefSeq" id="WP_163668581.1">
    <property type="nucleotide sequence ID" value="NZ_QZCE01000002.1"/>
</dbReference>
<feature type="domain" description="HTH merR-type" evidence="2">
    <location>
        <begin position="4"/>
        <end position="73"/>
    </location>
</feature>
<dbReference type="InterPro" id="IPR000551">
    <property type="entry name" value="MerR-type_HTH_dom"/>
</dbReference>
<keyword evidence="1" id="KW-0238">DNA-binding</keyword>
<name>A0A6M0SFN5_9CYAN</name>
<evidence type="ECO:0000313" key="4">
    <source>
        <dbReference type="Proteomes" id="UP000473574"/>
    </source>
</evidence>
<dbReference type="EMBL" id="QZCE01000002">
    <property type="protein sequence ID" value="NEZ66432.1"/>
    <property type="molecule type" value="Genomic_DNA"/>
</dbReference>